<feature type="compositionally biased region" description="Low complexity" evidence="9">
    <location>
        <begin position="218"/>
        <end position="268"/>
    </location>
</feature>
<feature type="region of interest" description="Disordered" evidence="9">
    <location>
        <begin position="54"/>
        <end position="271"/>
    </location>
</feature>
<feature type="compositionally biased region" description="Low complexity" evidence="9">
    <location>
        <begin position="174"/>
        <end position="199"/>
    </location>
</feature>
<dbReference type="PANTHER" id="PTHR12802:SF41">
    <property type="entry name" value="BRAHMA ASSOCIATED PROTEIN 155 KDA"/>
    <property type="match status" value="1"/>
</dbReference>
<organism evidence="14 15">
    <name type="scientific">Lichtheimia corymbifera JMRC:FSU:9682</name>
    <dbReference type="NCBI Taxonomy" id="1263082"/>
    <lineage>
        <taxon>Eukaryota</taxon>
        <taxon>Fungi</taxon>
        <taxon>Fungi incertae sedis</taxon>
        <taxon>Mucoromycota</taxon>
        <taxon>Mucoromycotina</taxon>
        <taxon>Mucoromycetes</taxon>
        <taxon>Mucorales</taxon>
        <taxon>Lichtheimiaceae</taxon>
        <taxon>Lichtheimia</taxon>
    </lineage>
</organism>
<evidence type="ECO:0000256" key="2">
    <source>
        <dbReference type="ARBA" id="ARBA00022771"/>
    </source>
</evidence>
<evidence type="ECO:0000256" key="6">
    <source>
        <dbReference type="ARBA" id="ARBA00023163"/>
    </source>
</evidence>
<feature type="region of interest" description="Disordered" evidence="9">
    <location>
        <begin position="613"/>
        <end position="637"/>
    </location>
</feature>
<proteinExistence type="predicted"/>
<dbReference type="GO" id="GO:0042393">
    <property type="term" value="F:histone binding"/>
    <property type="evidence" value="ECO:0007669"/>
    <property type="project" value="TreeGrafter"/>
</dbReference>
<accession>A0A068RHJ1</accession>
<dbReference type="GO" id="GO:0003677">
    <property type="term" value="F:DNA binding"/>
    <property type="evidence" value="ECO:0007669"/>
    <property type="project" value="UniProtKB-KW"/>
</dbReference>
<evidence type="ECO:0000259" key="11">
    <source>
        <dbReference type="PROSITE" id="PS50135"/>
    </source>
</evidence>
<dbReference type="FunFam" id="1.10.10.60:FF:000014">
    <property type="entry name" value="SWI/SNF complex subunit SMARCC2 isoform C"/>
    <property type="match status" value="1"/>
</dbReference>
<keyword evidence="5" id="KW-0238">DNA-binding</keyword>
<dbReference type="FunFam" id="1.10.10.10:FF:000020">
    <property type="entry name" value="SWI/SNF complex subunit SMARCC2 isoform c"/>
    <property type="match status" value="1"/>
</dbReference>
<dbReference type="CDD" id="cd02336">
    <property type="entry name" value="ZZ_RSC8"/>
    <property type="match status" value="1"/>
</dbReference>
<evidence type="ECO:0000313" key="15">
    <source>
        <dbReference type="Proteomes" id="UP000027586"/>
    </source>
</evidence>
<dbReference type="Gene3D" id="1.10.10.10">
    <property type="entry name" value="Winged helix-like DNA-binding domain superfamily/Winged helix DNA-binding domain"/>
    <property type="match status" value="1"/>
</dbReference>
<name>A0A068RHJ1_9FUNG</name>
<dbReference type="PROSITE" id="PS50934">
    <property type="entry name" value="SWIRM"/>
    <property type="match status" value="1"/>
</dbReference>
<evidence type="ECO:0000256" key="8">
    <source>
        <dbReference type="PROSITE-ProRule" id="PRU00228"/>
    </source>
</evidence>
<dbReference type="InterPro" id="IPR041984">
    <property type="entry name" value="Rsc8/Ssr1/Ssr2_ZZ"/>
</dbReference>
<evidence type="ECO:0000256" key="9">
    <source>
        <dbReference type="SAM" id="MobiDB-lite"/>
    </source>
</evidence>
<keyword evidence="4" id="KW-0805">Transcription regulation</keyword>
<feature type="domain" description="ZZ-type" evidence="11">
    <location>
        <begin position="450"/>
        <end position="504"/>
    </location>
</feature>
<dbReference type="PROSITE" id="PS50135">
    <property type="entry name" value="ZF_ZZ_2"/>
    <property type="match status" value="1"/>
</dbReference>
<feature type="compositionally biased region" description="Low complexity" evidence="9">
    <location>
        <begin position="114"/>
        <end position="131"/>
    </location>
</feature>
<dbReference type="GO" id="GO:0016514">
    <property type="term" value="C:SWI/SNF complex"/>
    <property type="evidence" value="ECO:0007669"/>
    <property type="project" value="TreeGrafter"/>
</dbReference>
<dbReference type="Proteomes" id="UP000027586">
    <property type="component" value="Unassembled WGS sequence"/>
</dbReference>
<gene>
    <name evidence="14" type="ORF">LCOR_00857.1</name>
</gene>
<evidence type="ECO:0000256" key="5">
    <source>
        <dbReference type="ARBA" id="ARBA00023125"/>
    </source>
</evidence>
<keyword evidence="3" id="KW-0862">Zinc</keyword>
<dbReference type="SUPFAM" id="SSF46689">
    <property type="entry name" value="Homeodomain-like"/>
    <property type="match status" value="2"/>
</dbReference>
<dbReference type="InterPro" id="IPR036388">
    <property type="entry name" value="WH-like_DNA-bd_sf"/>
</dbReference>
<dbReference type="PROSITE" id="PS51293">
    <property type="entry name" value="SANT"/>
    <property type="match status" value="1"/>
</dbReference>
<evidence type="ECO:0000259" key="13">
    <source>
        <dbReference type="PROSITE" id="PS51293"/>
    </source>
</evidence>
<dbReference type="SMART" id="SM00717">
    <property type="entry name" value="SANT"/>
    <property type="match status" value="1"/>
</dbReference>
<keyword evidence="2 8" id="KW-0863">Zinc-finger</keyword>
<evidence type="ECO:0000259" key="12">
    <source>
        <dbReference type="PROSITE" id="PS50934"/>
    </source>
</evidence>
<comment type="caution">
    <text evidence="14">The sequence shown here is derived from an EMBL/GenBank/DDBJ whole genome shotgun (WGS) entry which is preliminary data.</text>
</comment>
<dbReference type="VEuPathDB" id="FungiDB:LCOR_00857.1"/>
<dbReference type="OrthoDB" id="118550at2759"/>
<dbReference type="Pfam" id="PF04433">
    <property type="entry name" value="SWIRM"/>
    <property type="match status" value="1"/>
</dbReference>
<dbReference type="InterPro" id="IPR001005">
    <property type="entry name" value="SANT/Myb"/>
</dbReference>
<dbReference type="CDD" id="cd00167">
    <property type="entry name" value="SANT"/>
    <property type="match status" value="1"/>
</dbReference>
<feature type="domain" description="SWIRM" evidence="12">
    <location>
        <begin position="288"/>
        <end position="385"/>
    </location>
</feature>
<dbReference type="STRING" id="1263082.A0A068RHJ1"/>
<dbReference type="PANTHER" id="PTHR12802">
    <property type="entry name" value="SWI/SNF COMPLEX-RELATED"/>
    <property type="match status" value="1"/>
</dbReference>
<dbReference type="Pfam" id="PF16495">
    <property type="entry name" value="SWIRM-assoc_1"/>
    <property type="match status" value="1"/>
</dbReference>
<evidence type="ECO:0000313" key="14">
    <source>
        <dbReference type="EMBL" id="CDH49097.1"/>
    </source>
</evidence>
<dbReference type="Pfam" id="PF00249">
    <property type="entry name" value="Myb_DNA-binding"/>
    <property type="match status" value="1"/>
</dbReference>
<evidence type="ECO:0000256" key="3">
    <source>
        <dbReference type="ARBA" id="ARBA00022833"/>
    </source>
</evidence>
<dbReference type="InterPro" id="IPR007526">
    <property type="entry name" value="SWIRM"/>
</dbReference>
<evidence type="ECO:0000256" key="1">
    <source>
        <dbReference type="ARBA" id="ARBA00022723"/>
    </source>
</evidence>
<dbReference type="EMBL" id="CBTN010000002">
    <property type="protein sequence ID" value="CDH49097.1"/>
    <property type="molecule type" value="Genomic_DNA"/>
</dbReference>
<dbReference type="InterPro" id="IPR032451">
    <property type="entry name" value="SMARCC_C"/>
</dbReference>
<protein>
    <submittedName>
        <fullName evidence="14">Swirm-domain-containing protein</fullName>
    </submittedName>
</protein>
<feature type="compositionally biased region" description="Low complexity" evidence="9">
    <location>
        <begin position="86"/>
        <end position="105"/>
    </location>
</feature>
<dbReference type="AlphaFoldDB" id="A0A068RHJ1"/>
<dbReference type="InterPro" id="IPR009057">
    <property type="entry name" value="Homeodomain-like_sf"/>
</dbReference>
<dbReference type="InterPro" id="IPR017884">
    <property type="entry name" value="SANT_dom"/>
</dbReference>
<keyword evidence="1" id="KW-0479">Metal-binding</keyword>
<evidence type="ECO:0000256" key="7">
    <source>
        <dbReference type="ARBA" id="ARBA00023242"/>
    </source>
</evidence>
<dbReference type="PROSITE" id="PS50090">
    <property type="entry name" value="MYB_LIKE"/>
    <property type="match status" value="1"/>
</dbReference>
<evidence type="ECO:0000259" key="10">
    <source>
        <dbReference type="PROSITE" id="PS50090"/>
    </source>
</evidence>
<keyword evidence="6" id="KW-0804">Transcription</keyword>
<evidence type="ECO:0000256" key="4">
    <source>
        <dbReference type="ARBA" id="ARBA00023015"/>
    </source>
</evidence>
<dbReference type="Gene3D" id="1.10.10.60">
    <property type="entry name" value="Homeodomain-like"/>
    <property type="match status" value="1"/>
</dbReference>
<feature type="domain" description="Myb-like" evidence="10">
    <location>
        <begin position="503"/>
        <end position="553"/>
    </location>
</feature>
<dbReference type="GO" id="GO:0045893">
    <property type="term" value="P:positive regulation of DNA-templated transcription"/>
    <property type="evidence" value="ECO:0007669"/>
    <property type="project" value="TreeGrafter"/>
</dbReference>
<keyword evidence="7" id="KW-0539">Nucleus</keyword>
<dbReference type="GO" id="GO:0008270">
    <property type="term" value="F:zinc ion binding"/>
    <property type="evidence" value="ECO:0007669"/>
    <property type="project" value="UniProtKB-KW"/>
</dbReference>
<dbReference type="InterPro" id="IPR000433">
    <property type="entry name" value="Znf_ZZ"/>
</dbReference>
<feature type="domain" description="SANT" evidence="13">
    <location>
        <begin position="506"/>
        <end position="557"/>
    </location>
</feature>
<reference evidence="14" key="1">
    <citation type="submission" date="2013-08" db="EMBL/GenBank/DDBJ databases">
        <title>Gene expansion shapes genome architecture in the human pathogen Lichtheimia corymbifera: an evolutionary genomics analysis in the ancient terrestrial Mucorales (Mucoromycotina).</title>
        <authorList>
            <person name="Schwartze V.U."/>
            <person name="Winter S."/>
            <person name="Shelest E."/>
            <person name="Marcet-Houben M."/>
            <person name="Horn F."/>
            <person name="Wehner S."/>
            <person name="Hoffmann K."/>
            <person name="Riege K."/>
            <person name="Sammeth M."/>
            <person name="Nowrousian M."/>
            <person name="Valiante V."/>
            <person name="Linde J."/>
            <person name="Jacobsen I.D."/>
            <person name="Marz M."/>
            <person name="Brakhage A.A."/>
            <person name="Gabaldon T."/>
            <person name="Bocker S."/>
            <person name="Voigt K."/>
        </authorList>
    </citation>
    <scope>NUCLEOTIDE SEQUENCE [LARGE SCALE GENOMIC DNA]</scope>
    <source>
        <strain evidence="14">FSU 9682</strain>
    </source>
</reference>
<sequence length="779" mass="85300">MGAYILDMWVWFGLGKPSCSKRGLGDVELNSGDSTSLCGRRVTYSRLFLSNQTAMSEDTPMPDAPPTSTTVDNDTPAPPNTTSSETPAVESSTAPTTTSSAQDPSQPLDSTLNAPAVPASTPSEASAAPESMNTEPTAPIAASETTTVSAAPATETLASENTAASSAPPPPPATTTTEESTTPSITSSTPAQEQQQQPEPAKEPSTSEAAPVEDHPMPTQEATTTTEEPKPTTQQEPTPTAQEATPATQQESAATAATSSQETPSAEATRSKIEQEARQYLVEQTQKVDVPEYASWFDITKIHDIERVSLPEFFTGRNKSKTPNIYQDYRDFMINTYRLNPSEYLAVTACRRNLAGDVCAIMRVHAFLEQWGLINSECDLSTWPSTVGPPFTGHFRLTADTPRGLQPFRPSIKAQATASKNDAAAELSMNIQLRQKLFEGTQSQVDDAQCKPYYCATCGADCTRERYHSLKTKNMDICPICYKEGRFPATVLSSDFIKYEPVQFQHKQEEWTDQETLLLLEAIEMHDDDWNAIAEHVGTRTREQCVMHFLQLPIEEPYLASTAGSSSRTLEHKRTPFSQADNPVMSILAYLASAVDPELASVAADCAIEYQESGNKRKQTEDMDIDQGNGSKKPRTTVEKAAAVALGSAAAKAKSLAGIEEREIRRLVHSVIDIQVKKLDLKMSHFDELDAVLENDLNNLTQLRQDVFLQRLALKKVTKLVQDEIDSKGSTISAAVDNGLRPQHLQSIINEHWLKERYRATTSDRIPVESEEKPSMLAL</sequence>
<keyword evidence="15" id="KW-1185">Reference proteome</keyword>